<name>A0AAE0D1D4_COLKA</name>
<feature type="region of interest" description="Disordered" evidence="1">
    <location>
        <begin position="76"/>
        <end position="105"/>
    </location>
</feature>
<evidence type="ECO:0000313" key="3">
    <source>
        <dbReference type="Proteomes" id="UP001281614"/>
    </source>
</evidence>
<evidence type="ECO:0000256" key="1">
    <source>
        <dbReference type="SAM" id="MobiDB-lite"/>
    </source>
</evidence>
<dbReference type="EMBL" id="VYYT01000444">
    <property type="protein sequence ID" value="KAK2735567.1"/>
    <property type="molecule type" value="Genomic_DNA"/>
</dbReference>
<evidence type="ECO:0000313" key="2">
    <source>
        <dbReference type="EMBL" id="KAK2735567.1"/>
    </source>
</evidence>
<comment type="caution">
    <text evidence="2">The sequence shown here is derived from an EMBL/GenBank/DDBJ whole genome shotgun (WGS) entry which is preliminary data.</text>
</comment>
<dbReference type="AlphaFoldDB" id="A0AAE0D1D4"/>
<sequence length="142" mass="15323">MPLTTFFAVVPSSSTACGRQRISSDMAIATARLPALLTPTRPLQSPPQRLQHGILFRWLASETLVAHAAELSCPAQSALPETPSQAGDPTMQWQRRQRPGSSRISNITFADGSTSPPFYRLGIFLSGTALRDLFQPCGSVTP</sequence>
<protein>
    <submittedName>
        <fullName evidence="2">Uncharacterized protein</fullName>
    </submittedName>
</protein>
<organism evidence="2 3">
    <name type="scientific">Colletotrichum kahawae</name>
    <name type="common">Coffee berry disease fungus</name>
    <dbReference type="NCBI Taxonomy" id="34407"/>
    <lineage>
        <taxon>Eukaryota</taxon>
        <taxon>Fungi</taxon>
        <taxon>Dikarya</taxon>
        <taxon>Ascomycota</taxon>
        <taxon>Pezizomycotina</taxon>
        <taxon>Sordariomycetes</taxon>
        <taxon>Hypocreomycetidae</taxon>
        <taxon>Glomerellales</taxon>
        <taxon>Glomerellaceae</taxon>
        <taxon>Colletotrichum</taxon>
        <taxon>Colletotrichum gloeosporioides species complex</taxon>
    </lineage>
</organism>
<reference evidence="2" key="1">
    <citation type="submission" date="2023-02" db="EMBL/GenBank/DDBJ databases">
        <title>Colletotrichum kahawae CIFC_Que2 genome sequencing and assembly.</title>
        <authorList>
            <person name="Baroncelli R."/>
        </authorList>
    </citation>
    <scope>NUCLEOTIDE SEQUENCE</scope>
    <source>
        <strain evidence="2">CIFC_Que2</strain>
    </source>
</reference>
<keyword evidence="3" id="KW-1185">Reference proteome</keyword>
<accession>A0AAE0D1D4</accession>
<proteinExistence type="predicted"/>
<dbReference type="Proteomes" id="UP001281614">
    <property type="component" value="Unassembled WGS sequence"/>
</dbReference>
<gene>
    <name evidence="2" type="ORF">CKAH01_01948</name>
</gene>
<feature type="compositionally biased region" description="Polar residues" evidence="1">
    <location>
        <begin position="82"/>
        <end position="105"/>
    </location>
</feature>